<evidence type="ECO:0000256" key="1">
    <source>
        <dbReference type="ARBA" id="ARBA00004606"/>
    </source>
</evidence>
<dbReference type="GO" id="GO:0012505">
    <property type="term" value="C:endomembrane system"/>
    <property type="evidence" value="ECO:0007669"/>
    <property type="project" value="UniProtKB-SubCell"/>
</dbReference>
<proteinExistence type="inferred from homology"/>
<keyword evidence="12" id="KW-1185">Reference proteome</keyword>
<dbReference type="Proteomes" id="UP000261380">
    <property type="component" value="Unplaced"/>
</dbReference>
<evidence type="ECO:0000256" key="6">
    <source>
        <dbReference type="ARBA" id="ARBA00022968"/>
    </source>
</evidence>
<keyword evidence="6" id="KW-0735">Signal-anchor</keyword>
<dbReference type="GeneTree" id="ENSGT00940000159564"/>
<dbReference type="GO" id="GO:0016757">
    <property type="term" value="F:glycosyltransferase activity"/>
    <property type="evidence" value="ECO:0007669"/>
    <property type="project" value="UniProtKB-KW"/>
</dbReference>
<protein>
    <submittedName>
        <fullName evidence="11">MFNG O-fucosylpeptide 3-beta-N-acetylglucosaminyltransferase</fullName>
    </submittedName>
</protein>
<sequence length="189" mass="21577">MCLAANIQIGVSFFPFVLLFFRWFCHVDDDNYVNPEGLLSLLSTFPQEGDIYVGKPSLDKPITAHELRRLAEKMSPWASGPHFERTSARIRLPDDCTVGFIVEKMLGVAMVHCPLFHSHLENLLLISQRSLPQQVTLSYGMFENKMNSIEVKGSFSKEEDPSRLVSPSIHLQMRKIWTQRQLQSQPSIT</sequence>
<dbReference type="Ensembl" id="ENSXCOT00000021551.1">
    <property type="protein sequence ID" value="ENSXCOP00000021291.1"/>
    <property type="gene ID" value="ENSXCOG00000015933.1"/>
</dbReference>
<keyword evidence="3" id="KW-0328">Glycosyltransferase</keyword>
<keyword evidence="7" id="KW-1133">Transmembrane helix</keyword>
<evidence type="ECO:0000256" key="7">
    <source>
        <dbReference type="ARBA" id="ARBA00022989"/>
    </source>
</evidence>
<organism evidence="11 12">
    <name type="scientific">Xiphophorus couchianus</name>
    <name type="common">Monterrey platyfish</name>
    <dbReference type="NCBI Taxonomy" id="32473"/>
    <lineage>
        <taxon>Eukaryota</taxon>
        <taxon>Metazoa</taxon>
        <taxon>Chordata</taxon>
        <taxon>Craniata</taxon>
        <taxon>Vertebrata</taxon>
        <taxon>Euteleostomi</taxon>
        <taxon>Actinopterygii</taxon>
        <taxon>Neopterygii</taxon>
        <taxon>Teleostei</taxon>
        <taxon>Neoteleostei</taxon>
        <taxon>Acanthomorphata</taxon>
        <taxon>Ovalentaria</taxon>
        <taxon>Atherinomorphae</taxon>
        <taxon>Cyprinodontiformes</taxon>
        <taxon>Poeciliidae</taxon>
        <taxon>Poeciliinae</taxon>
        <taxon>Xiphophorus</taxon>
    </lineage>
</organism>
<comment type="subcellular location">
    <subcellularLocation>
        <location evidence="9">Endomembrane system</location>
        <topology evidence="9">Single-pass membrane protein</topology>
    </subcellularLocation>
    <subcellularLocation>
        <location evidence="1">Membrane</location>
        <topology evidence="1">Single-pass type II membrane protein</topology>
    </subcellularLocation>
</comment>
<evidence type="ECO:0000256" key="8">
    <source>
        <dbReference type="ARBA" id="ARBA00023136"/>
    </source>
</evidence>
<dbReference type="AlphaFoldDB" id="A0A3B5MJJ2"/>
<evidence type="ECO:0000313" key="11">
    <source>
        <dbReference type="Ensembl" id="ENSXCOP00000021291.1"/>
    </source>
</evidence>
<dbReference type="PANTHER" id="PTHR10811">
    <property type="entry name" value="FRINGE-RELATED"/>
    <property type="match status" value="1"/>
</dbReference>
<evidence type="ECO:0000256" key="4">
    <source>
        <dbReference type="ARBA" id="ARBA00022679"/>
    </source>
</evidence>
<dbReference type="Gene3D" id="3.90.550.50">
    <property type="match status" value="1"/>
</dbReference>
<accession>A0A3B5MJJ2</accession>
<evidence type="ECO:0000256" key="5">
    <source>
        <dbReference type="ARBA" id="ARBA00022692"/>
    </source>
</evidence>
<evidence type="ECO:0000256" key="3">
    <source>
        <dbReference type="ARBA" id="ARBA00022676"/>
    </source>
</evidence>
<keyword evidence="5" id="KW-0812">Transmembrane</keyword>
<evidence type="ECO:0000313" key="12">
    <source>
        <dbReference type="Proteomes" id="UP000261380"/>
    </source>
</evidence>
<evidence type="ECO:0000259" key="10">
    <source>
        <dbReference type="Pfam" id="PF02434"/>
    </source>
</evidence>
<reference evidence="11" key="2">
    <citation type="submission" date="2025-09" db="UniProtKB">
        <authorList>
            <consortium name="Ensembl"/>
        </authorList>
    </citation>
    <scope>IDENTIFICATION</scope>
</reference>
<evidence type="ECO:0000256" key="9">
    <source>
        <dbReference type="ARBA" id="ARBA00037847"/>
    </source>
</evidence>
<dbReference type="InterPro" id="IPR003378">
    <property type="entry name" value="Fringe-like_glycosylTrfase"/>
</dbReference>
<reference evidence="11" key="1">
    <citation type="submission" date="2025-08" db="UniProtKB">
        <authorList>
            <consortium name="Ensembl"/>
        </authorList>
    </citation>
    <scope>IDENTIFICATION</scope>
</reference>
<dbReference type="Pfam" id="PF02434">
    <property type="entry name" value="Fringe"/>
    <property type="match status" value="2"/>
</dbReference>
<dbReference type="GO" id="GO:0016020">
    <property type="term" value="C:membrane"/>
    <property type="evidence" value="ECO:0007669"/>
    <property type="project" value="UniProtKB-SubCell"/>
</dbReference>
<keyword evidence="4" id="KW-0808">Transferase</keyword>
<feature type="domain" description="Fringe-like glycosyltransferase" evidence="10">
    <location>
        <begin position="68"/>
        <end position="163"/>
    </location>
</feature>
<keyword evidence="8" id="KW-0472">Membrane</keyword>
<name>A0A3B5MJJ2_9TELE</name>
<evidence type="ECO:0000256" key="2">
    <source>
        <dbReference type="ARBA" id="ARBA00008661"/>
    </source>
</evidence>
<comment type="similarity">
    <text evidence="2">Belongs to the glycosyltransferase 31 family.</text>
</comment>
<feature type="domain" description="Fringe-like glycosyltransferase" evidence="10">
    <location>
        <begin position="21"/>
        <end position="66"/>
    </location>
</feature>